<name>A0A8S9V6H0_PHYIN</name>
<proteinExistence type="predicted"/>
<gene>
    <name evidence="2" type="ORF">GN958_ATG02224</name>
</gene>
<feature type="signal peptide" evidence="1">
    <location>
        <begin position="1"/>
        <end position="23"/>
    </location>
</feature>
<dbReference type="Proteomes" id="UP000704712">
    <property type="component" value="Unassembled WGS sequence"/>
</dbReference>
<evidence type="ECO:0000313" key="2">
    <source>
        <dbReference type="EMBL" id="KAF4148580.1"/>
    </source>
</evidence>
<dbReference type="PROSITE" id="PS51257">
    <property type="entry name" value="PROKAR_LIPOPROTEIN"/>
    <property type="match status" value="1"/>
</dbReference>
<reference evidence="2" key="1">
    <citation type="submission" date="2020-03" db="EMBL/GenBank/DDBJ databases">
        <title>Hybrid Assembly of Korean Phytophthora infestans isolates.</title>
        <authorList>
            <person name="Prokchorchik M."/>
            <person name="Lee Y."/>
            <person name="Seo J."/>
            <person name="Cho J.-H."/>
            <person name="Park Y.-E."/>
            <person name="Jang D.-C."/>
            <person name="Im J.-S."/>
            <person name="Choi J.-G."/>
            <person name="Park H.-J."/>
            <person name="Lee G.-B."/>
            <person name="Lee Y.-G."/>
            <person name="Hong S.-Y."/>
            <person name="Cho K."/>
            <person name="Sohn K.H."/>
        </authorList>
    </citation>
    <scope>NUCLEOTIDE SEQUENCE</scope>
    <source>
        <strain evidence="2">KR_2_A2</strain>
    </source>
</reference>
<feature type="chain" id="PRO_5035771443" description="Secreted RxLR effector peptide protein" evidence="1">
    <location>
        <begin position="24"/>
        <end position="164"/>
    </location>
</feature>
<organism evidence="2 3">
    <name type="scientific">Phytophthora infestans</name>
    <name type="common">Potato late blight agent</name>
    <name type="synonym">Botrytis infestans</name>
    <dbReference type="NCBI Taxonomy" id="4787"/>
    <lineage>
        <taxon>Eukaryota</taxon>
        <taxon>Sar</taxon>
        <taxon>Stramenopiles</taxon>
        <taxon>Oomycota</taxon>
        <taxon>Peronosporomycetes</taxon>
        <taxon>Peronosporales</taxon>
        <taxon>Peronosporaceae</taxon>
        <taxon>Phytophthora</taxon>
    </lineage>
</organism>
<evidence type="ECO:0000256" key="1">
    <source>
        <dbReference type="SAM" id="SignalP"/>
    </source>
</evidence>
<accession>A0A8S9V6H0</accession>
<sequence>MHLRQLVLAVVAVLLACSGGATADLNRRGLLLIDDVEYEERRRSATGAITSGQAGIVTTTTVNEDKGGTVTVTTYNDDGLWQRVKRWWKKIIGHEERLRSGDRTSGIGPRVGTGGTVIISDNNNGGGTVTVTVFNNNGLFQKIKRWWKRIFDREASRSARALRR</sequence>
<dbReference type="OMA" id="RWWKRIF"/>
<dbReference type="EMBL" id="JAACNO010000257">
    <property type="protein sequence ID" value="KAF4148580.1"/>
    <property type="molecule type" value="Genomic_DNA"/>
</dbReference>
<keyword evidence="1" id="KW-0732">Signal</keyword>
<dbReference type="AlphaFoldDB" id="A0A8S9V6H0"/>
<comment type="caution">
    <text evidence="2">The sequence shown here is derived from an EMBL/GenBank/DDBJ whole genome shotgun (WGS) entry which is preliminary data.</text>
</comment>
<evidence type="ECO:0000313" key="3">
    <source>
        <dbReference type="Proteomes" id="UP000704712"/>
    </source>
</evidence>
<protein>
    <recommendedName>
        <fullName evidence="4">Secreted RxLR effector peptide protein</fullName>
    </recommendedName>
</protein>
<evidence type="ECO:0008006" key="4">
    <source>
        <dbReference type="Google" id="ProtNLM"/>
    </source>
</evidence>